<dbReference type="PROSITE" id="PS50977">
    <property type="entry name" value="HTH_TETR_2"/>
    <property type="match status" value="1"/>
</dbReference>
<dbReference type="Proteomes" id="UP000233766">
    <property type="component" value="Unassembled WGS sequence"/>
</dbReference>
<dbReference type="GO" id="GO:0003677">
    <property type="term" value="F:DNA binding"/>
    <property type="evidence" value="ECO:0007669"/>
    <property type="project" value="UniProtKB-UniRule"/>
</dbReference>
<keyword evidence="1" id="KW-0805">Transcription regulation</keyword>
<keyword evidence="3" id="KW-0804">Transcription</keyword>
<keyword evidence="2 4" id="KW-0238">DNA-binding</keyword>
<dbReference type="PANTHER" id="PTHR47506">
    <property type="entry name" value="TRANSCRIPTIONAL REGULATORY PROTEIN"/>
    <property type="match status" value="1"/>
</dbReference>
<gene>
    <name evidence="6" type="ORF">ATK86_5610</name>
</gene>
<sequence length="185" mass="20067">MSTADRLVASMQTLLWENGFTGTSPRAVQQLAGAGQGSMYHHFRGKTDLAIAAEHRMADELKAQIQQRLQSGSTVRDRIAAFLTVDENVLRGCRLGRLVQDSAVVADPALLEPISTMFTWIQDQIRQVLADGKARGELAADLDIDALATTILALRQGAYVLARGAQSEEPFRRAAAGILQLIPGR</sequence>
<dbReference type="Pfam" id="PF16925">
    <property type="entry name" value="TetR_C_13"/>
    <property type="match status" value="1"/>
</dbReference>
<dbReference type="InterPro" id="IPR001647">
    <property type="entry name" value="HTH_TetR"/>
</dbReference>
<evidence type="ECO:0000256" key="3">
    <source>
        <dbReference type="ARBA" id="ARBA00023163"/>
    </source>
</evidence>
<dbReference type="SUPFAM" id="SSF46689">
    <property type="entry name" value="Homeodomain-like"/>
    <property type="match status" value="1"/>
</dbReference>
<dbReference type="InterPro" id="IPR011075">
    <property type="entry name" value="TetR_C"/>
</dbReference>
<evidence type="ECO:0000259" key="5">
    <source>
        <dbReference type="PROSITE" id="PS50977"/>
    </source>
</evidence>
<name>A0A2N3VHN3_9NOCA</name>
<evidence type="ECO:0000256" key="1">
    <source>
        <dbReference type="ARBA" id="ARBA00023015"/>
    </source>
</evidence>
<comment type="caution">
    <text evidence="6">The sequence shown here is derived from an EMBL/GenBank/DDBJ whole genome shotgun (WGS) entry which is preliminary data.</text>
</comment>
<feature type="DNA-binding region" description="H-T-H motif" evidence="4">
    <location>
        <begin position="24"/>
        <end position="43"/>
    </location>
</feature>
<evidence type="ECO:0000256" key="4">
    <source>
        <dbReference type="PROSITE-ProRule" id="PRU00335"/>
    </source>
</evidence>
<keyword evidence="7" id="KW-1185">Reference proteome</keyword>
<dbReference type="OrthoDB" id="3687980at2"/>
<dbReference type="Pfam" id="PF00440">
    <property type="entry name" value="TetR_N"/>
    <property type="match status" value="1"/>
</dbReference>
<dbReference type="RefSeq" id="WP_101466938.1">
    <property type="nucleotide sequence ID" value="NZ_PJMW01000002.1"/>
</dbReference>
<accession>A0A2N3VHN3</accession>
<reference evidence="6 7" key="1">
    <citation type="submission" date="2017-12" db="EMBL/GenBank/DDBJ databases">
        <title>Sequencing the genomes of 1000 Actinobacteria strains.</title>
        <authorList>
            <person name="Klenk H.-P."/>
        </authorList>
    </citation>
    <scope>NUCLEOTIDE SEQUENCE [LARGE SCALE GENOMIC DNA]</scope>
    <source>
        <strain evidence="6 7">DSM 44489</strain>
    </source>
</reference>
<dbReference type="Gene3D" id="1.10.357.10">
    <property type="entry name" value="Tetracycline Repressor, domain 2"/>
    <property type="match status" value="1"/>
</dbReference>
<protein>
    <submittedName>
        <fullName evidence="6">TetR family transcriptional regulator</fullName>
    </submittedName>
</protein>
<dbReference type="InterPro" id="IPR036271">
    <property type="entry name" value="Tet_transcr_reg_TetR-rel_C_sf"/>
</dbReference>
<organism evidence="6 7">
    <name type="scientific">Nocardia fluminea</name>
    <dbReference type="NCBI Taxonomy" id="134984"/>
    <lineage>
        <taxon>Bacteria</taxon>
        <taxon>Bacillati</taxon>
        <taxon>Actinomycetota</taxon>
        <taxon>Actinomycetes</taxon>
        <taxon>Mycobacteriales</taxon>
        <taxon>Nocardiaceae</taxon>
        <taxon>Nocardia</taxon>
    </lineage>
</organism>
<evidence type="ECO:0000313" key="6">
    <source>
        <dbReference type="EMBL" id="PKV81148.1"/>
    </source>
</evidence>
<dbReference type="InterPro" id="IPR009057">
    <property type="entry name" value="Homeodomain-like_sf"/>
</dbReference>
<dbReference type="SUPFAM" id="SSF48498">
    <property type="entry name" value="Tetracyclin repressor-like, C-terminal domain"/>
    <property type="match status" value="1"/>
</dbReference>
<dbReference type="PRINTS" id="PR00455">
    <property type="entry name" value="HTHTETR"/>
</dbReference>
<dbReference type="PANTHER" id="PTHR47506:SF3">
    <property type="entry name" value="HTH-TYPE TRANSCRIPTIONAL REGULATOR LMRA"/>
    <property type="match status" value="1"/>
</dbReference>
<proteinExistence type="predicted"/>
<dbReference type="EMBL" id="PJMW01000002">
    <property type="protein sequence ID" value="PKV81148.1"/>
    <property type="molecule type" value="Genomic_DNA"/>
</dbReference>
<dbReference type="AlphaFoldDB" id="A0A2N3VHN3"/>
<evidence type="ECO:0000313" key="7">
    <source>
        <dbReference type="Proteomes" id="UP000233766"/>
    </source>
</evidence>
<feature type="domain" description="HTH tetR-type" evidence="5">
    <location>
        <begin position="1"/>
        <end position="61"/>
    </location>
</feature>
<evidence type="ECO:0000256" key="2">
    <source>
        <dbReference type="ARBA" id="ARBA00023125"/>
    </source>
</evidence>